<accession>A0ABU6CRP9</accession>
<reference evidence="1 2" key="2">
    <citation type="submission" date="2024-01" db="EMBL/GenBank/DDBJ databases">
        <authorList>
            <person name="Xie X."/>
        </authorList>
    </citation>
    <scope>NUCLEOTIDE SEQUENCE [LARGE SCALE GENOMIC DNA]</scope>
    <source>
        <strain evidence="1">SCUT-1</strain>
    </source>
</reference>
<sequence>MERPAKIQTFNFEEWKQKLRQKKPETQPEDRALDMHEVVMRVGASRSSINRWRRAGTFPWGKKYGANMRRWLESEIKAWEASREG</sequence>
<name>A0ABU6CRP9_9GAMM</name>
<dbReference type="EMBL" id="JAYMYJ010000009">
    <property type="protein sequence ID" value="MEB4589511.1"/>
    <property type="molecule type" value="Genomic_DNA"/>
</dbReference>
<dbReference type="InterPro" id="IPR010260">
    <property type="entry name" value="AlpA"/>
</dbReference>
<organism evidence="1 2">
    <name type="scientific">Candidatus Thiothrix phosphatis</name>
    <dbReference type="NCBI Taxonomy" id="3112415"/>
    <lineage>
        <taxon>Bacteria</taxon>
        <taxon>Pseudomonadati</taxon>
        <taxon>Pseudomonadota</taxon>
        <taxon>Gammaproteobacteria</taxon>
        <taxon>Thiotrichales</taxon>
        <taxon>Thiotrichaceae</taxon>
        <taxon>Thiothrix</taxon>
    </lineage>
</organism>
<reference evidence="2" key="1">
    <citation type="submission" date="2023-07" db="EMBL/GenBank/DDBJ databases">
        <title>The carbon used by Thiothrix.</title>
        <authorList>
            <person name="Chen L."/>
        </authorList>
    </citation>
    <scope>NUCLEOTIDE SEQUENCE [LARGE SCALE GENOMIC DNA]</scope>
</reference>
<dbReference type="InterPro" id="IPR009061">
    <property type="entry name" value="DNA-bd_dom_put_sf"/>
</dbReference>
<keyword evidence="2" id="KW-1185">Reference proteome</keyword>
<gene>
    <name evidence="1" type="ORF">VSS37_00830</name>
</gene>
<comment type="caution">
    <text evidence="1">The sequence shown here is derived from an EMBL/GenBank/DDBJ whole genome shotgun (WGS) entry which is preliminary data.</text>
</comment>
<dbReference type="Gene3D" id="1.10.238.160">
    <property type="match status" value="1"/>
</dbReference>
<evidence type="ECO:0000313" key="2">
    <source>
        <dbReference type="Proteomes" id="UP001308005"/>
    </source>
</evidence>
<proteinExistence type="predicted"/>
<evidence type="ECO:0000313" key="1">
    <source>
        <dbReference type="EMBL" id="MEB4589511.1"/>
    </source>
</evidence>
<dbReference type="Pfam" id="PF05930">
    <property type="entry name" value="Phage_AlpA"/>
    <property type="match status" value="1"/>
</dbReference>
<dbReference type="SUPFAM" id="SSF46955">
    <property type="entry name" value="Putative DNA-binding domain"/>
    <property type="match status" value="1"/>
</dbReference>
<dbReference type="Proteomes" id="UP001308005">
    <property type="component" value="Unassembled WGS sequence"/>
</dbReference>
<protein>
    <submittedName>
        <fullName evidence="1">AlpA family phage regulatory protein</fullName>
    </submittedName>
</protein>